<dbReference type="Proteomes" id="UP000479710">
    <property type="component" value="Unassembled WGS sequence"/>
</dbReference>
<dbReference type="EMBL" id="SPHZ02000005">
    <property type="protein sequence ID" value="KAF0918305.1"/>
    <property type="molecule type" value="Genomic_DNA"/>
</dbReference>
<proteinExistence type="predicted"/>
<gene>
    <name evidence="1" type="ORF">E2562_023379</name>
</gene>
<protein>
    <submittedName>
        <fullName evidence="1">Uncharacterized protein</fullName>
    </submittedName>
</protein>
<reference evidence="1 2" key="1">
    <citation type="submission" date="2019-11" db="EMBL/GenBank/DDBJ databases">
        <title>Whole genome sequence of Oryza granulata.</title>
        <authorList>
            <person name="Li W."/>
        </authorList>
    </citation>
    <scope>NUCLEOTIDE SEQUENCE [LARGE SCALE GENOMIC DNA]</scope>
    <source>
        <strain evidence="2">cv. Menghai</strain>
        <tissue evidence="1">Leaf</tissue>
    </source>
</reference>
<name>A0A6G1DZK1_9ORYZ</name>
<accession>A0A6G1DZK1</accession>
<evidence type="ECO:0000313" key="1">
    <source>
        <dbReference type="EMBL" id="KAF0918305.1"/>
    </source>
</evidence>
<keyword evidence="2" id="KW-1185">Reference proteome</keyword>
<sequence length="121" mass="14338">MSMSTIGTEGRSSWTTWLKFTCCVEAHQNGKDLTRAEQRQVLLERECQQKRKRLEIDQNCVDTDGMERPSTMKKFTEERLENMQLRSKHMKIGRMSSRVTMNHRRQSFTVFEIPIAIRARK</sequence>
<comment type="caution">
    <text evidence="1">The sequence shown here is derived from an EMBL/GenBank/DDBJ whole genome shotgun (WGS) entry which is preliminary data.</text>
</comment>
<organism evidence="1 2">
    <name type="scientific">Oryza meyeriana var. granulata</name>
    <dbReference type="NCBI Taxonomy" id="110450"/>
    <lineage>
        <taxon>Eukaryota</taxon>
        <taxon>Viridiplantae</taxon>
        <taxon>Streptophyta</taxon>
        <taxon>Embryophyta</taxon>
        <taxon>Tracheophyta</taxon>
        <taxon>Spermatophyta</taxon>
        <taxon>Magnoliopsida</taxon>
        <taxon>Liliopsida</taxon>
        <taxon>Poales</taxon>
        <taxon>Poaceae</taxon>
        <taxon>BOP clade</taxon>
        <taxon>Oryzoideae</taxon>
        <taxon>Oryzeae</taxon>
        <taxon>Oryzinae</taxon>
        <taxon>Oryza</taxon>
        <taxon>Oryza meyeriana</taxon>
    </lineage>
</organism>
<evidence type="ECO:0000313" key="2">
    <source>
        <dbReference type="Proteomes" id="UP000479710"/>
    </source>
</evidence>
<dbReference type="AlphaFoldDB" id="A0A6G1DZK1"/>